<dbReference type="SUPFAM" id="SSF140111">
    <property type="entry name" value="Endosomal sorting complex assembly domain"/>
    <property type="match status" value="1"/>
</dbReference>
<dbReference type="InterPro" id="IPR017916">
    <property type="entry name" value="SB_dom"/>
</dbReference>
<protein>
    <submittedName>
        <fullName evidence="12">Uncharacterized protein</fullName>
    </submittedName>
</protein>
<dbReference type="Gene3D" id="3.10.110.10">
    <property type="entry name" value="Ubiquitin Conjugating Enzyme"/>
    <property type="match status" value="1"/>
</dbReference>
<keyword evidence="6 8" id="KW-0175">Coiled coil</keyword>
<evidence type="ECO:0000313" key="12">
    <source>
        <dbReference type="EMBL" id="KAK5779336.1"/>
    </source>
</evidence>
<evidence type="ECO:0000256" key="6">
    <source>
        <dbReference type="ARBA" id="ARBA00023054"/>
    </source>
</evidence>
<dbReference type="GO" id="GO:0006886">
    <property type="term" value="P:intracellular protein transport"/>
    <property type="evidence" value="ECO:0007669"/>
    <property type="project" value="UniProtKB-ARBA"/>
</dbReference>
<dbReference type="PROSITE" id="PS51322">
    <property type="entry name" value="UEV"/>
    <property type="match status" value="1"/>
</dbReference>
<feature type="domain" description="UEV" evidence="11">
    <location>
        <begin position="33"/>
        <end position="199"/>
    </location>
</feature>
<dbReference type="Gene3D" id="6.10.140.820">
    <property type="match status" value="1"/>
</dbReference>
<comment type="similarity">
    <text evidence="2">Belongs to the ubiquitin-conjugating enzyme family. UEV subfamily.</text>
</comment>
<keyword evidence="13" id="KW-1185">Reference proteome</keyword>
<name>A0AAN8A7X9_9SACH</name>
<sequence length="454" mass="52360">MGTITTTTTTNNNNNNNNNNNGSSGPIDNIPRSVIDWLQQNIYKLYKIDPRTTFNDSLLALSLFKQNLRPRTRVFTDSRGKSHLLLCFYGKFKIVSRIKNNSSIGNDNGIYADEELEEIPVLIWIEEDYPLSHPLCYLDLEQIDKDWVINIGKNIDSNGQIYLPFFKDWNDQDSNYNIINTIKNLQNTINNEVLLRRKQPLLPPKVRDIDISNVITATAIATTIIPPAIPERPKLPTTTTAGSILQTDIKPEEEKIVDLMDTDIISTDLLSRSNVENSTTHQQQIDELSDLLNKLEIMEEERIKQVEDIKLNEIDESIRQFQETLDYENKEMDKMKSQIGMTRDLVINKIKGLEEIELNWSERYRKINDVLLSDKDNDEEYNFQTTETLGLNQLYGLVAEDMALDDTISVLNGLLSKKGITVDIFIRKTRDLAKRQFMIRLHIEKIYNMLNESA</sequence>
<evidence type="ECO:0000256" key="2">
    <source>
        <dbReference type="ARBA" id="ARBA00009594"/>
    </source>
</evidence>
<evidence type="ECO:0000256" key="9">
    <source>
        <dbReference type="SAM" id="MobiDB-lite"/>
    </source>
</evidence>
<dbReference type="EMBL" id="JAWIZZ010000047">
    <property type="protein sequence ID" value="KAK5779336.1"/>
    <property type="molecule type" value="Genomic_DNA"/>
</dbReference>
<organism evidence="12 13">
    <name type="scientific">Arxiozyma heterogenica</name>
    <dbReference type="NCBI Taxonomy" id="278026"/>
    <lineage>
        <taxon>Eukaryota</taxon>
        <taxon>Fungi</taxon>
        <taxon>Dikarya</taxon>
        <taxon>Ascomycota</taxon>
        <taxon>Saccharomycotina</taxon>
        <taxon>Saccharomycetes</taxon>
        <taxon>Saccharomycetales</taxon>
        <taxon>Saccharomycetaceae</taxon>
        <taxon>Arxiozyma</taxon>
    </lineage>
</organism>
<evidence type="ECO:0000313" key="13">
    <source>
        <dbReference type="Proteomes" id="UP001306508"/>
    </source>
</evidence>
<dbReference type="Proteomes" id="UP001306508">
    <property type="component" value="Unassembled WGS sequence"/>
</dbReference>
<dbReference type="InterPro" id="IPR052070">
    <property type="entry name" value="ESCRT-I_UEV_domain"/>
</dbReference>
<dbReference type="InterPro" id="IPR008883">
    <property type="entry name" value="UEV_N"/>
</dbReference>
<keyword evidence="4" id="KW-0967">Endosome</keyword>
<evidence type="ECO:0000259" key="11">
    <source>
        <dbReference type="PROSITE" id="PS51322"/>
    </source>
</evidence>
<dbReference type="AlphaFoldDB" id="A0AAN8A7X9"/>
<dbReference type="Pfam" id="PF09454">
    <property type="entry name" value="Vps23_core"/>
    <property type="match status" value="1"/>
</dbReference>
<comment type="caution">
    <text evidence="12">The sequence shown here is derived from an EMBL/GenBank/DDBJ whole genome shotgun (WGS) entry which is preliminary data.</text>
</comment>
<dbReference type="GO" id="GO:0043162">
    <property type="term" value="P:ubiquitin-dependent protein catabolic process via the multivesicular body sorting pathway"/>
    <property type="evidence" value="ECO:0007669"/>
    <property type="project" value="UniProtKB-ARBA"/>
</dbReference>
<accession>A0AAN8A7X9</accession>
<dbReference type="GO" id="GO:0072666">
    <property type="term" value="P:establishment of protein localization to vacuole"/>
    <property type="evidence" value="ECO:0007669"/>
    <property type="project" value="UniProtKB-ARBA"/>
</dbReference>
<dbReference type="PROSITE" id="PS51312">
    <property type="entry name" value="SB"/>
    <property type="match status" value="1"/>
</dbReference>
<evidence type="ECO:0000256" key="1">
    <source>
        <dbReference type="ARBA" id="ARBA00004177"/>
    </source>
</evidence>
<gene>
    <name evidence="12" type="ORF">RI543_003226</name>
</gene>
<dbReference type="Pfam" id="PF05743">
    <property type="entry name" value="UEV"/>
    <property type="match status" value="1"/>
</dbReference>
<feature type="domain" description="SB" evidence="10">
    <location>
        <begin position="388"/>
        <end position="454"/>
    </location>
</feature>
<dbReference type="InterPro" id="IPR037202">
    <property type="entry name" value="ESCRT_assembly_dom"/>
</dbReference>
<keyword evidence="5 7" id="KW-0653">Protein transport</keyword>
<dbReference type="CDD" id="cd11685">
    <property type="entry name" value="UEV_TSG101-like"/>
    <property type="match status" value="1"/>
</dbReference>
<evidence type="ECO:0000259" key="10">
    <source>
        <dbReference type="PROSITE" id="PS51312"/>
    </source>
</evidence>
<keyword evidence="3 7" id="KW-0813">Transport</keyword>
<reference evidence="13" key="1">
    <citation type="submission" date="2023-07" db="EMBL/GenBank/DDBJ databases">
        <title>A draft genome of Kazachstania heterogenica Y-27499.</title>
        <authorList>
            <person name="Donic C."/>
            <person name="Kralova J.S."/>
            <person name="Fidel L."/>
            <person name="Ben-Dor S."/>
            <person name="Jung S."/>
        </authorList>
    </citation>
    <scope>NUCLEOTIDE SEQUENCE [LARGE SCALE GENOMIC DNA]</scope>
    <source>
        <strain evidence="13">Y27499</strain>
    </source>
</reference>
<evidence type="ECO:0000256" key="5">
    <source>
        <dbReference type="ARBA" id="ARBA00022927"/>
    </source>
</evidence>
<dbReference type="InterPro" id="IPR016135">
    <property type="entry name" value="UBQ-conjugating_enzyme/RWD"/>
</dbReference>
<feature type="region of interest" description="Disordered" evidence="9">
    <location>
        <begin position="1"/>
        <end position="27"/>
    </location>
</feature>
<dbReference type="GO" id="GO:0000813">
    <property type="term" value="C:ESCRT I complex"/>
    <property type="evidence" value="ECO:0007669"/>
    <property type="project" value="TreeGrafter"/>
</dbReference>
<feature type="compositionally biased region" description="Low complexity" evidence="9">
    <location>
        <begin position="1"/>
        <end position="21"/>
    </location>
</feature>
<feature type="coiled-coil region" evidence="8">
    <location>
        <begin position="281"/>
        <end position="338"/>
    </location>
</feature>
<dbReference type="SUPFAM" id="SSF54495">
    <property type="entry name" value="UBC-like"/>
    <property type="match status" value="1"/>
</dbReference>
<evidence type="ECO:0000256" key="4">
    <source>
        <dbReference type="ARBA" id="ARBA00022753"/>
    </source>
</evidence>
<dbReference type="GO" id="GO:0043130">
    <property type="term" value="F:ubiquitin binding"/>
    <property type="evidence" value="ECO:0007669"/>
    <property type="project" value="TreeGrafter"/>
</dbReference>
<dbReference type="PANTHER" id="PTHR23306">
    <property type="entry name" value="TUMOR SUSCEPTIBILITY GENE 101 PROTEIN-RELATED"/>
    <property type="match status" value="1"/>
</dbReference>
<dbReference type="PANTHER" id="PTHR23306:SF3">
    <property type="entry name" value="TUMOR SUPPRESSOR PROTEIN 101"/>
    <property type="match status" value="1"/>
</dbReference>
<comment type="subcellular location">
    <subcellularLocation>
        <location evidence="1">Endosome</location>
    </subcellularLocation>
</comment>
<evidence type="ECO:0000256" key="3">
    <source>
        <dbReference type="ARBA" id="ARBA00022448"/>
    </source>
</evidence>
<evidence type="ECO:0000256" key="8">
    <source>
        <dbReference type="SAM" id="Coils"/>
    </source>
</evidence>
<proteinExistence type="inferred from homology"/>
<evidence type="ECO:0000256" key="7">
    <source>
        <dbReference type="PROSITE-ProRule" id="PRU00644"/>
    </source>
</evidence>